<dbReference type="InterPro" id="IPR050410">
    <property type="entry name" value="CCR4/nocturin_mRNA_transcr"/>
</dbReference>
<name>A0A448YSU5_BRENA</name>
<dbReference type="AlphaFoldDB" id="A0A448YSU5"/>
<dbReference type="InterPro" id="IPR005135">
    <property type="entry name" value="Endo/exonuclease/phosphatase"/>
</dbReference>
<evidence type="ECO:0000256" key="3">
    <source>
        <dbReference type="SAM" id="MobiDB-lite"/>
    </source>
</evidence>
<evidence type="ECO:0000256" key="2">
    <source>
        <dbReference type="ARBA" id="ARBA00022801"/>
    </source>
</evidence>
<protein>
    <submittedName>
        <fullName evidence="5">DEKNAAC105171</fullName>
    </submittedName>
</protein>
<evidence type="ECO:0000313" key="5">
    <source>
        <dbReference type="EMBL" id="VEU23975.1"/>
    </source>
</evidence>
<dbReference type="GO" id="GO:0006139">
    <property type="term" value="P:nucleobase-containing compound metabolic process"/>
    <property type="evidence" value="ECO:0007669"/>
    <property type="project" value="UniProtKB-ARBA"/>
</dbReference>
<evidence type="ECO:0000259" key="4">
    <source>
        <dbReference type="Pfam" id="PF03372"/>
    </source>
</evidence>
<dbReference type="EMBL" id="CAACVR010000067">
    <property type="protein sequence ID" value="VEU23975.1"/>
    <property type="molecule type" value="Genomic_DNA"/>
</dbReference>
<dbReference type="Gene3D" id="3.60.10.10">
    <property type="entry name" value="Endonuclease/exonuclease/phosphatase"/>
    <property type="match status" value="1"/>
</dbReference>
<dbReference type="InParanoid" id="A0A448YSU5"/>
<accession>A0A448YSU5</accession>
<dbReference type="PANTHER" id="PTHR12121">
    <property type="entry name" value="CARBON CATABOLITE REPRESSOR PROTEIN 4"/>
    <property type="match status" value="1"/>
</dbReference>
<feature type="domain" description="Endonuclease/exonuclease/phosphatase" evidence="4">
    <location>
        <begin position="1"/>
        <end position="323"/>
    </location>
</feature>
<organism evidence="5 6">
    <name type="scientific">Brettanomyces naardenensis</name>
    <name type="common">Yeast</name>
    <dbReference type="NCBI Taxonomy" id="13370"/>
    <lineage>
        <taxon>Eukaryota</taxon>
        <taxon>Fungi</taxon>
        <taxon>Dikarya</taxon>
        <taxon>Ascomycota</taxon>
        <taxon>Saccharomycotina</taxon>
        <taxon>Pichiomycetes</taxon>
        <taxon>Pichiales</taxon>
        <taxon>Pichiaceae</taxon>
        <taxon>Brettanomyces</taxon>
    </lineage>
</organism>
<dbReference type="FunCoup" id="A0A448YSU5">
    <property type="interactions" value="488"/>
</dbReference>
<feature type="compositionally biased region" description="Acidic residues" evidence="3">
    <location>
        <begin position="229"/>
        <end position="238"/>
    </location>
</feature>
<dbReference type="PANTHER" id="PTHR12121:SF45">
    <property type="entry name" value="NOCTURNIN"/>
    <property type="match status" value="1"/>
</dbReference>
<sequence>MTYNLLAQTLIRRTLFPDNGSILKWANRSRPLYQEVKNYNCDIMCFEEMDYTKFNSFWKPKLTELGYGCRFYHSGEKSHGVAIFYKDCLFRLVDSLHIDYDSEKSADIPPRTKTRNVGLILGLSLRGNPDKVVIIGTTHLFWHPFGTYERARQTYIALSKCRELEKRITVLHPEVSKIWKFLAGDFNSQPFDAPYLSITKKPVHYDGRCKVVMACATSYQFSALREGREEEEQEEEEAQEKNQPTDPVPDSFTATEEQLELVEKMRCLHNSLPLRAVSLYSIGYSRVDPENSGIDNDSNEPFFSNWAHSWRGLLDYIFLVRDWDGKENCQDVDNLEDFEEKNEIVLRKLLRMPHESEMGGGQPRDHQFPSDHLCLIGEVGLLLK</sequence>
<dbReference type="Proteomes" id="UP000290900">
    <property type="component" value="Unassembled WGS sequence"/>
</dbReference>
<reference evidence="5 6" key="1">
    <citation type="submission" date="2018-12" db="EMBL/GenBank/DDBJ databases">
        <authorList>
            <person name="Tiukova I."/>
            <person name="Dainat J."/>
        </authorList>
    </citation>
    <scope>NUCLEOTIDE SEQUENCE [LARGE SCALE GENOMIC DNA]</scope>
</reference>
<evidence type="ECO:0000256" key="1">
    <source>
        <dbReference type="ARBA" id="ARBA00010774"/>
    </source>
</evidence>
<feature type="region of interest" description="Disordered" evidence="3">
    <location>
        <begin position="226"/>
        <end position="251"/>
    </location>
</feature>
<proteinExistence type="inferred from homology"/>
<keyword evidence="6" id="KW-1185">Reference proteome</keyword>
<gene>
    <name evidence="5" type="ORF">BRENAR_LOCUS4704</name>
</gene>
<dbReference type="SUPFAM" id="SSF56219">
    <property type="entry name" value="DNase I-like"/>
    <property type="match status" value="1"/>
</dbReference>
<keyword evidence="2" id="KW-0378">Hydrolase</keyword>
<dbReference type="GO" id="GO:0000175">
    <property type="term" value="F:3'-5'-RNA exonuclease activity"/>
    <property type="evidence" value="ECO:0007669"/>
    <property type="project" value="TreeGrafter"/>
</dbReference>
<evidence type="ECO:0000313" key="6">
    <source>
        <dbReference type="Proteomes" id="UP000290900"/>
    </source>
</evidence>
<comment type="similarity">
    <text evidence="1">Belongs to the CCR4/nocturin family.</text>
</comment>
<dbReference type="Pfam" id="PF03372">
    <property type="entry name" value="Exo_endo_phos"/>
    <property type="match status" value="1"/>
</dbReference>
<dbReference type="InterPro" id="IPR036691">
    <property type="entry name" value="Endo/exonu/phosph_ase_sf"/>
</dbReference>
<dbReference type="OrthoDB" id="428734at2759"/>